<dbReference type="Pfam" id="PF21835">
    <property type="entry name" value="YIEGIA_cap"/>
    <property type="match status" value="1"/>
</dbReference>
<organism evidence="1 2">
    <name type="scientific">Gottschalkia acidurici (strain ATCC 7906 / DSM 604 / BCRC 14475 / CIP 104303 / KCTC 5404 / NCIMB 10678 / 9a)</name>
    <name type="common">Clostridium acidurici</name>
    <dbReference type="NCBI Taxonomy" id="1128398"/>
    <lineage>
        <taxon>Bacteria</taxon>
        <taxon>Bacillati</taxon>
        <taxon>Bacillota</taxon>
        <taxon>Tissierellia</taxon>
        <taxon>Tissierellales</taxon>
        <taxon>Gottschalkiaceae</taxon>
        <taxon>Gottschalkia</taxon>
    </lineage>
</organism>
<dbReference type="KEGG" id="cad:Curi_c17220"/>
<dbReference type="STRING" id="1128398.Curi_c17220"/>
<keyword evidence="2" id="KW-1185">Reference proteome</keyword>
<name>K0AZM9_GOTA9</name>
<evidence type="ECO:0000313" key="1">
    <source>
        <dbReference type="EMBL" id="AFS78729.1"/>
    </source>
</evidence>
<protein>
    <submittedName>
        <fullName evidence="1">Uncharacterized protein</fullName>
    </submittedName>
</protein>
<dbReference type="OrthoDB" id="1955035at2"/>
<proteinExistence type="predicted"/>
<dbReference type="InterPro" id="IPR054055">
    <property type="entry name" value="YpzH"/>
</dbReference>
<dbReference type="EMBL" id="CP003326">
    <property type="protein sequence ID" value="AFS78729.1"/>
    <property type="molecule type" value="Genomic_DNA"/>
</dbReference>
<sequence>MDVGIKDNILAIVTTRKEKVSSGSVPIFYADSEEERNKVSLLIAKVTMAMVHDLENGCYVIVKH</sequence>
<dbReference type="Proteomes" id="UP000006094">
    <property type="component" value="Chromosome"/>
</dbReference>
<accession>K0AZM9</accession>
<reference evidence="1 2" key="1">
    <citation type="journal article" date="2012" name="PLoS ONE">
        <title>The purine-utilizing bacterium Clostridium acidurici 9a: a genome-guided metabolic reconsideration.</title>
        <authorList>
            <person name="Hartwich K."/>
            <person name="Poehlein A."/>
            <person name="Daniel R."/>
        </authorList>
    </citation>
    <scope>NUCLEOTIDE SEQUENCE [LARGE SCALE GENOMIC DNA]</scope>
    <source>
        <strain evidence="2">ATCC 7906 / DSM 604 / BCRC 14475 / CIP 104303 / KCTC 5404 / NCIMB 10678 / 9a</strain>
    </source>
</reference>
<dbReference type="RefSeq" id="WP_014967865.1">
    <property type="nucleotide sequence ID" value="NC_018664.1"/>
</dbReference>
<gene>
    <name evidence="1" type="ordered locus">Curi_c17220</name>
</gene>
<dbReference type="AlphaFoldDB" id="K0AZM9"/>
<dbReference type="HOGENOM" id="CLU_203935_1_0_9"/>
<dbReference type="eggNOG" id="ENOG5033C12">
    <property type="taxonomic scope" value="Bacteria"/>
</dbReference>
<evidence type="ECO:0000313" key="2">
    <source>
        <dbReference type="Proteomes" id="UP000006094"/>
    </source>
</evidence>